<evidence type="ECO:0000256" key="2">
    <source>
        <dbReference type="ARBA" id="ARBA00022676"/>
    </source>
</evidence>
<evidence type="ECO:0000313" key="6">
    <source>
        <dbReference type="EMBL" id="NKE72119.1"/>
    </source>
</evidence>
<dbReference type="InterPro" id="IPR001173">
    <property type="entry name" value="Glyco_trans_2-like"/>
</dbReference>
<feature type="transmembrane region" description="Helical" evidence="4">
    <location>
        <begin position="6"/>
        <end position="29"/>
    </location>
</feature>
<protein>
    <submittedName>
        <fullName evidence="6">Glycosyltransferase family 2 protein</fullName>
    </submittedName>
</protein>
<proteinExistence type="inferred from homology"/>
<dbReference type="Proteomes" id="UP000534783">
    <property type="component" value="Unassembled WGS sequence"/>
</dbReference>
<keyword evidence="3 6" id="KW-0808">Transferase</keyword>
<name>A0A7X6DRP8_9BACT</name>
<keyword evidence="2" id="KW-0328">Glycosyltransferase</keyword>
<comment type="caution">
    <text evidence="6">The sequence shown here is derived from an EMBL/GenBank/DDBJ whole genome shotgun (WGS) entry which is preliminary data.</text>
</comment>
<sequence length="382" mass="43898">MSALEAAFIGVLITLTYIYFGYPFSVLIFSKWIRKEIRRGEYAPQVTIVISAFNEEGSIGETIRNKLSLNYPEKKLEIIVVSDGSTDRTDEIVKSFISSNVRFFRQEPRGGKTSALNLAVREAKGEIIVFSDANSIYDREALRHLMSNFNDPTIGYVTGKMIYANPDGSMIGDGCSAYMKYENFLRSKETLIGSIVGVDGGIDAVKKELYRPMMPHQLPDFVLPLSVVQQGYRVVYEPNALLKEQALSAARDEYKMRVRVSLRSLWTLMEMKSLFNLFRYGWFSWQLFSHKLLRYAAFGLMLALYVLNGFLLGDHRIYQLFFFLQTLFHTGSYIGYLLQTKKWDLRLFYIPFYFSLINIAAGHAFLKFLKGEKQALWVPRKG</sequence>
<gene>
    <name evidence="6" type="ORF">MNODULE_15325</name>
</gene>
<keyword evidence="4" id="KW-0472">Membrane</keyword>
<feature type="transmembrane region" description="Helical" evidence="4">
    <location>
        <begin position="350"/>
        <end position="369"/>
    </location>
</feature>
<evidence type="ECO:0000313" key="7">
    <source>
        <dbReference type="Proteomes" id="UP000534783"/>
    </source>
</evidence>
<evidence type="ECO:0000256" key="1">
    <source>
        <dbReference type="ARBA" id="ARBA00006739"/>
    </source>
</evidence>
<organism evidence="6 7">
    <name type="scientific">Candidatus Manganitrophus noduliformans</name>
    <dbReference type="NCBI Taxonomy" id="2606439"/>
    <lineage>
        <taxon>Bacteria</taxon>
        <taxon>Pseudomonadati</taxon>
        <taxon>Nitrospirota</taxon>
        <taxon>Nitrospiria</taxon>
        <taxon>Candidatus Troglogloeales</taxon>
        <taxon>Candidatus Manganitrophaceae</taxon>
        <taxon>Candidatus Manganitrophus</taxon>
    </lineage>
</organism>
<dbReference type="InterPro" id="IPR029044">
    <property type="entry name" value="Nucleotide-diphossugar_trans"/>
</dbReference>
<evidence type="ECO:0000256" key="3">
    <source>
        <dbReference type="ARBA" id="ARBA00022679"/>
    </source>
</evidence>
<dbReference type="Pfam" id="PF00535">
    <property type="entry name" value="Glycos_transf_2"/>
    <property type="match status" value="1"/>
</dbReference>
<comment type="similarity">
    <text evidence="1">Belongs to the glycosyltransferase 2 family.</text>
</comment>
<accession>A0A7X6DRP8</accession>
<dbReference type="PANTHER" id="PTHR43630:SF1">
    <property type="entry name" value="POLY-BETA-1,6-N-ACETYL-D-GLUCOSAMINE SYNTHASE"/>
    <property type="match status" value="1"/>
</dbReference>
<dbReference type="SUPFAM" id="SSF53448">
    <property type="entry name" value="Nucleotide-diphospho-sugar transferases"/>
    <property type="match status" value="1"/>
</dbReference>
<keyword evidence="4" id="KW-0812">Transmembrane</keyword>
<feature type="transmembrane region" description="Helical" evidence="4">
    <location>
        <begin position="320"/>
        <end position="338"/>
    </location>
</feature>
<keyword evidence="4" id="KW-1133">Transmembrane helix</keyword>
<feature type="transmembrane region" description="Helical" evidence="4">
    <location>
        <begin position="295"/>
        <end position="313"/>
    </location>
</feature>
<reference evidence="6 7" key="1">
    <citation type="journal article" date="2020" name="Nature">
        <title>Bacterial chemolithoautotrophy via manganese oxidation.</title>
        <authorList>
            <person name="Yu H."/>
            <person name="Leadbetter J.R."/>
        </authorList>
    </citation>
    <scope>NUCLEOTIDE SEQUENCE [LARGE SCALE GENOMIC DNA]</scope>
    <source>
        <strain evidence="6 7">Mn-1</strain>
    </source>
</reference>
<dbReference type="Gene3D" id="3.90.550.10">
    <property type="entry name" value="Spore Coat Polysaccharide Biosynthesis Protein SpsA, Chain A"/>
    <property type="match status" value="1"/>
</dbReference>
<feature type="domain" description="Glycosyltransferase 2-like" evidence="5">
    <location>
        <begin position="47"/>
        <end position="167"/>
    </location>
</feature>
<evidence type="ECO:0000259" key="5">
    <source>
        <dbReference type="Pfam" id="PF00535"/>
    </source>
</evidence>
<dbReference type="CDD" id="cd06439">
    <property type="entry name" value="CESA_like_1"/>
    <property type="match status" value="1"/>
</dbReference>
<keyword evidence="7" id="KW-1185">Reference proteome</keyword>
<dbReference type="EMBL" id="VTOW01000003">
    <property type="protein sequence ID" value="NKE72119.1"/>
    <property type="molecule type" value="Genomic_DNA"/>
</dbReference>
<dbReference type="AlphaFoldDB" id="A0A7X6DRP8"/>
<dbReference type="PANTHER" id="PTHR43630">
    <property type="entry name" value="POLY-BETA-1,6-N-ACETYL-D-GLUCOSAMINE SYNTHASE"/>
    <property type="match status" value="1"/>
</dbReference>
<evidence type="ECO:0000256" key="4">
    <source>
        <dbReference type="SAM" id="Phobius"/>
    </source>
</evidence>
<dbReference type="RefSeq" id="WP_168061497.1">
    <property type="nucleotide sequence ID" value="NZ_VTOW01000003.1"/>
</dbReference>
<dbReference type="GO" id="GO:0016757">
    <property type="term" value="F:glycosyltransferase activity"/>
    <property type="evidence" value="ECO:0007669"/>
    <property type="project" value="UniProtKB-KW"/>
</dbReference>